<dbReference type="WBParaSite" id="Hba_10188">
    <property type="protein sequence ID" value="Hba_10188"/>
    <property type="gene ID" value="Hba_10188"/>
</dbReference>
<dbReference type="Proteomes" id="UP000095283">
    <property type="component" value="Unplaced"/>
</dbReference>
<feature type="signal peptide" evidence="1">
    <location>
        <begin position="1"/>
        <end position="16"/>
    </location>
</feature>
<dbReference type="AlphaFoldDB" id="A0A1I7WYD1"/>
<evidence type="ECO:0000256" key="1">
    <source>
        <dbReference type="SAM" id="SignalP"/>
    </source>
</evidence>
<protein>
    <submittedName>
        <fullName evidence="3">Uncharacterized protein</fullName>
    </submittedName>
</protein>
<accession>A0A1I7WYD1</accession>
<evidence type="ECO:0000313" key="2">
    <source>
        <dbReference type="Proteomes" id="UP000095283"/>
    </source>
</evidence>
<feature type="chain" id="PRO_5009310877" evidence="1">
    <location>
        <begin position="17"/>
        <end position="119"/>
    </location>
</feature>
<proteinExistence type="predicted"/>
<name>A0A1I7WYD1_HETBA</name>
<keyword evidence="2" id="KW-1185">Reference proteome</keyword>
<sequence length="119" mass="14007">MKSIIFIALFVTLSEALGNRYNLRGCYKNSGIKYEYKSVVFTVISVVDYTHITTQFIYIYIYIIKLWLLLGIWRCDPYNRCGSCWPGDCFSISNYTLYKVKEYGKVKFIDVLYNLLCLL</sequence>
<organism evidence="2 3">
    <name type="scientific">Heterorhabditis bacteriophora</name>
    <name type="common">Entomopathogenic nematode worm</name>
    <dbReference type="NCBI Taxonomy" id="37862"/>
    <lineage>
        <taxon>Eukaryota</taxon>
        <taxon>Metazoa</taxon>
        <taxon>Ecdysozoa</taxon>
        <taxon>Nematoda</taxon>
        <taxon>Chromadorea</taxon>
        <taxon>Rhabditida</taxon>
        <taxon>Rhabditina</taxon>
        <taxon>Rhabditomorpha</taxon>
        <taxon>Strongyloidea</taxon>
        <taxon>Heterorhabditidae</taxon>
        <taxon>Heterorhabditis</taxon>
    </lineage>
</organism>
<keyword evidence="1" id="KW-0732">Signal</keyword>
<reference evidence="3" key="1">
    <citation type="submission" date="2016-11" db="UniProtKB">
        <authorList>
            <consortium name="WormBaseParasite"/>
        </authorList>
    </citation>
    <scope>IDENTIFICATION</scope>
</reference>
<evidence type="ECO:0000313" key="3">
    <source>
        <dbReference type="WBParaSite" id="Hba_10188"/>
    </source>
</evidence>